<dbReference type="SMART" id="SM00008">
    <property type="entry name" value="HormR"/>
    <property type="match status" value="1"/>
</dbReference>
<comment type="subcellular location">
    <subcellularLocation>
        <location evidence="1">Cell membrane</location>
        <topology evidence="1">Multi-pass membrane protein</topology>
    </subcellularLocation>
</comment>
<dbReference type="InterPro" id="IPR001879">
    <property type="entry name" value="GPCR_2_extracellular_dom"/>
</dbReference>
<keyword evidence="14" id="KW-1185">Reference proteome</keyword>
<dbReference type="Gene3D" id="1.20.1070.10">
    <property type="entry name" value="Rhodopsin 7-helix transmembrane proteins"/>
    <property type="match status" value="1"/>
</dbReference>
<feature type="transmembrane region" description="Helical" evidence="11">
    <location>
        <begin position="113"/>
        <end position="139"/>
    </location>
</feature>
<gene>
    <name evidence="15" type="primary">LOC106478584</name>
</gene>
<name>A0ABM1S2Q4_LIMPO</name>
<evidence type="ECO:0000259" key="13">
    <source>
        <dbReference type="PROSITE" id="PS50261"/>
    </source>
</evidence>
<dbReference type="InterPro" id="IPR036445">
    <property type="entry name" value="GPCR_2_extracell_dom_sf"/>
</dbReference>
<feature type="domain" description="G-protein coupled receptors family 2 profile 2" evidence="13">
    <location>
        <begin position="114"/>
        <end position="363"/>
    </location>
</feature>
<evidence type="ECO:0000256" key="9">
    <source>
        <dbReference type="ARBA" id="ARBA00023180"/>
    </source>
</evidence>
<evidence type="ECO:0000256" key="2">
    <source>
        <dbReference type="ARBA" id="ARBA00005314"/>
    </source>
</evidence>
<reference evidence="15" key="1">
    <citation type="submission" date="2025-08" db="UniProtKB">
        <authorList>
            <consortium name="RefSeq"/>
        </authorList>
    </citation>
    <scope>IDENTIFICATION</scope>
    <source>
        <tissue evidence="15">Muscle</tissue>
    </source>
</reference>
<evidence type="ECO:0000256" key="4">
    <source>
        <dbReference type="ARBA" id="ARBA00022692"/>
    </source>
</evidence>
<evidence type="ECO:0000256" key="11">
    <source>
        <dbReference type="SAM" id="Phobius"/>
    </source>
</evidence>
<feature type="transmembrane region" description="Helical" evidence="11">
    <location>
        <begin position="193"/>
        <end position="212"/>
    </location>
</feature>
<feature type="transmembrane region" description="Helical" evidence="11">
    <location>
        <begin position="266"/>
        <end position="289"/>
    </location>
</feature>
<dbReference type="InterPro" id="IPR017983">
    <property type="entry name" value="GPCR_2_secretin-like_CS"/>
</dbReference>
<dbReference type="PROSITE" id="PS50261">
    <property type="entry name" value="G_PROTEIN_RECEP_F2_4"/>
    <property type="match status" value="1"/>
</dbReference>
<evidence type="ECO:0000259" key="12">
    <source>
        <dbReference type="PROSITE" id="PS50227"/>
    </source>
</evidence>
<dbReference type="SUPFAM" id="SSF81321">
    <property type="entry name" value="Family A G protein-coupled receptor-like"/>
    <property type="match status" value="1"/>
</dbReference>
<protein>
    <submittedName>
        <fullName evidence="15">Corticotropin-releasing factor receptor 2-like</fullName>
    </submittedName>
</protein>
<organism evidence="14 15">
    <name type="scientific">Limulus polyphemus</name>
    <name type="common">Atlantic horseshoe crab</name>
    <dbReference type="NCBI Taxonomy" id="6850"/>
    <lineage>
        <taxon>Eukaryota</taxon>
        <taxon>Metazoa</taxon>
        <taxon>Ecdysozoa</taxon>
        <taxon>Arthropoda</taxon>
        <taxon>Chelicerata</taxon>
        <taxon>Merostomata</taxon>
        <taxon>Xiphosura</taxon>
        <taxon>Limulidae</taxon>
        <taxon>Limulus</taxon>
    </lineage>
</organism>
<accession>A0ABM1S2Q4</accession>
<evidence type="ECO:0000256" key="1">
    <source>
        <dbReference type="ARBA" id="ARBA00004651"/>
    </source>
</evidence>
<feature type="transmembrane region" description="Helical" evidence="11">
    <location>
        <begin position="232"/>
        <end position="254"/>
    </location>
</feature>
<feature type="domain" description="G-protein coupled receptors family 2 profile 1" evidence="12">
    <location>
        <begin position="19"/>
        <end position="103"/>
    </location>
</feature>
<dbReference type="InterPro" id="IPR000832">
    <property type="entry name" value="GPCR_2_secretin-like"/>
</dbReference>
<evidence type="ECO:0000256" key="5">
    <source>
        <dbReference type="ARBA" id="ARBA00022989"/>
    </source>
</evidence>
<keyword evidence="8" id="KW-0675">Receptor</keyword>
<sequence length="444" mass="50253">MAYSNSTQDVQVELLSDVDCYLRYQKQGVIELYCGAVWDGFYCWPPTSAGKVISKTCESIFASYHLNLHSKTFGQEKAYRVCQENGTWLWGNWTNYTECVGLLSTETTTNPLAVGYILFIGSAVSLLALVVTLFIFSYFKSLHCQRLSAHQNLVVALIVHSALLLVISTPVVLKEPAPSYRQIDWLCKTIISLKMYAAMASINWMFVEGLLLHSRITTSVFQQDVPFTVYYIIGWGIPTTFIITWCLIMSRVLNTMCWEGYGTSEYVWILTGPMLTVLLINTIFLINIVRILVTKLRASISVETAQVRKAIKATVLLFPLLGITHLLFCINPRGGLERAYMITNAVMQSSQGLFLAVLYCFMNSEVQNALRNAYQRAALRRNPTHHSCRNRGFSLTRKRSCGRDAEKEKKSTSVFSFLKQRGQDIRHSHQVVIYSGDTDELGRV</sequence>
<dbReference type="RefSeq" id="XP_022237909.1">
    <property type="nucleotide sequence ID" value="XM_022382201.1"/>
</dbReference>
<dbReference type="Pfam" id="PF00002">
    <property type="entry name" value="7tm_2"/>
    <property type="match status" value="1"/>
</dbReference>
<dbReference type="PROSITE" id="PS00650">
    <property type="entry name" value="G_PROTEIN_RECEP_F2_2"/>
    <property type="match status" value="1"/>
</dbReference>
<keyword evidence="5 11" id="KW-1133">Transmembrane helix</keyword>
<evidence type="ECO:0000256" key="6">
    <source>
        <dbReference type="ARBA" id="ARBA00023040"/>
    </source>
</evidence>
<keyword evidence="6" id="KW-0297">G-protein coupled receptor</keyword>
<dbReference type="PANTHER" id="PTHR45620:SF15">
    <property type="entry name" value="DIURETIC HORMONE 44 RECEPTOR 1-RELATED"/>
    <property type="match status" value="1"/>
</dbReference>
<keyword evidence="7 11" id="KW-0472">Membrane</keyword>
<evidence type="ECO:0000256" key="7">
    <source>
        <dbReference type="ARBA" id="ARBA00023136"/>
    </source>
</evidence>
<evidence type="ECO:0000256" key="8">
    <source>
        <dbReference type="ARBA" id="ARBA00023170"/>
    </source>
</evidence>
<evidence type="ECO:0000313" key="14">
    <source>
        <dbReference type="Proteomes" id="UP000694941"/>
    </source>
</evidence>
<keyword evidence="3" id="KW-1003">Cell membrane</keyword>
<keyword evidence="4 11" id="KW-0812">Transmembrane</keyword>
<dbReference type="PRINTS" id="PR00249">
    <property type="entry name" value="GPCRSECRETIN"/>
</dbReference>
<dbReference type="Proteomes" id="UP000694941">
    <property type="component" value="Unplaced"/>
</dbReference>
<keyword evidence="9" id="KW-0325">Glycoprotein</keyword>
<keyword evidence="10" id="KW-0807">Transducer</keyword>
<dbReference type="CDD" id="cd15041">
    <property type="entry name" value="7tmB1_hormone_R"/>
    <property type="match status" value="1"/>
</dbReference>
<feature type="transmembrane region" description="Helical" evidence="11">
    <location>
        <begin position="151"/>
        <end position="173"/>
    </location>
</feature>
<dbReference type="Pfam" id="PF02793">
    <property type="entry name" value="HRM"/>
    <property type="match status" value="1"/>
</dbReference>
<evidence type="ECO:0000313" key="15">
    <source>
        <dbReference type="RefSeq" id="XP_022237909.1"/>
    </source>
</evidence>
<dbReference type="SUPFAM" id="SSF111418">
    <property type="entry name" value="Hormone receptor domain"/>
    <property type="match status" value="1"/>
</dbReference>
<dbReference type="PANTHER" id="PTHR45620">
    <property type="entry name" value="PDF RECEPTOR-LIKE PROTEIN-RELATED"/>
    <property type="match status" value="1"/>
</dbReference>
<dbReference type="InterPro" id="IPR050332">
    <property type="entry name" value="GPCR_2"/>
</dbReference>
<comment type="similarity">
    <text evidence="2">Belongs to the G-protein coupled receptor 2 family.</text>
</comment>
<proteinExistence type="inferred from homology"/>
<dbReference type="GeneID" id="106478584"/>
<evidence type="ECO:0000256" key="10">
    <source>
        <dbReference type="ARBA" id="ARBA00023224"/>
    </source>
</evidence>
<dbReference type="Gene3D" id="4.10.1240.10">
    <property type="entry name" value="GPCR, family 2, extracellular hormone receptor domain"/>
    <property type="match status" value="1"/>
</dbReference>
<evidence type="ECO:0000256" key="3">
    <source>
        <dbReference type="ARBA" id="ARBA00022475"/>
    </source>
</evidence>
<dbReference type="PROSITE" id="PS50227">
    <property type="entry name" value="G_PROTEIN_RECEP_F2_3"/>
    <property type="match status" value="1"/>
</dbReference>
<dbReference type="InterPro" id="IPR017981">
    <property type="entry name" value="GPCR_2-like_7TM"/>
</dbReference>